<dbReference type="SUPFAM" id="SSF58014">
    <property type="entry name" value="Coiled-coil domain of nucleotide exchange factor GrpE"/>
    <property type="match status" value="1"/>
</dbReference>
<evidence type="ECO:0000256" key="10">
    <source>
        <dbReference type="HAMAP-Rule" id="MF_01151"/>
    </source>
</evidence>
<keyword evidence="6 10" id="KW-0143">Chaperone</keyword>
<evidence type="ECO:0000313" key="16">
    <source>
        <dbReference type="Proteomes" id="UP000003244"/>
    </source>
</evidence>
<dbReference type="STRING" id="596315.HMPREF0634_0277"/>
<reference evidence="15 16" key="1">
    <citation type="submission" date="2010-08" db="EMBL/GenBank/DDBJ databases">
        <authorList>
            <person name="Harkins D.M."/>
            <person name="Madupu R."/>
            <person name="Durkin A.S."/>
            <person name="Torralba M."/>
            <person name="Methe B."/>
            <person name="Sutton G.G."/>
            <person name="Nelson K.E."/>
        </authorList>
    </citation>
    <scope>NUCLEOTIDE SEQUENCE [LARGE SCALE GENOMIC DNA]</scope>
    <source>
        <strain evidence="15 16">DSM 17678</strain>
    </source>
</reference>
<dbReference type="SUPFAM" id="SSF51064">
    <property type="entry name" value="Head domain of nucleotide exchange factor GrpE"/>
    <property type="match status" value="1"/>
</dbReference>
<dbReference type="GO" id="GO:0051087">
    <property type="term" value="F:protein-folding chaperone binding"/>
    <property type="evidence" value="ECO:0007669"/>
    <property type="project" value="InterPro"/>
</dbReference>
<protein>
    <recommendedName>
        <fullName evidence="8 10">Protein GrpE</fullName>
    </recommendedName>
    <alternativeName>
        <fullName evidence="9 10">HSP-70 cofactor</fullName>
    </alternativeName>
</protein>
<dbReference type="EMBL" id="ADGQ01000061">
    <property type="protein sequence ID" value="EFM64339.1"/>
    <property type="molecule type" value="Genomic_DNA"/>
</dbReference>
<evidence type="ECO:0000256" key="2">
    <source>
        <dbReference type="ARBA" id="ARBA00009054"/>
    </source>
</evidence>
<comment type="function">
    <text evidence="7 10 11">Participates actively in the response to hyperosmotic and heat shock by preventing the aggregation of stress-denatured proteins, in association with DnaK and GrpE. It is the nucleotide exchange factor for DnaK and may function as a thermosensor. Unfolded proteins bind initially to DnaJ; upon interaction with the DnaJ-bound protein, DnaK hydrolyzes its bound ATP, resulting in the formation of a stable complex. GrpE releases ADP from DnaK; ATP binding to DnaK triggers the release of the substrate protein, thus completing the reaction cycle. Several rounds of ATP-dependent interactions between DnaJ, DnaK and GrpE are required for fully efficient folding.</text>
</comment>
<dbReference type="eggNOG" id="COG0576">
    <property type="taxonomic scope" value="Bacteria"/>
</dbReference>
<name>E0E461_9FIRM</name>
<evidence type="ECO:0000256" key="12">
    <source>
        <dbReference type="RuleBase" id="RU004478"/>
    </source>
</evidence>
<dbReference type="InterPro" id="IPR000740">
    <property type="entry name" value="GrpE"/>
</dbReference>
<evidence type="ECO:0000256" key="8">
    <source>
        <dbReference type="ARBA" id="ARBA00072274"/>
    </source>
</evidence>
<dbReference type="Gene3D" id="3.90.20.20">
    <property type="match status" value="1"/>
</dbReference>
<dbReference type="CDD" id="cd00446">
    <property type="entry name" value="GrpE"/>
    <property type="match status" value="1"/>
</dbReference>
<dbReference type="FunFam" id="2.30.22.10:FF:000001">
    <property type="entry name" value="Protein GrpE"/>
    <property type="match status" value="1"/>
</dbReference>
<feature type="coiled-coil region" evidence="13">
    <location>
        <begin position="63"/>
        <end position="90"/>
    </location>
</feature>
<accession>E0E461</accession>
<dbReference type="HAMAP" id="MF_01151">
    <property type="entry name" value="GrpE"/>
    <property type="match status" value="1"/>
</dbReference>
<dbReference type="GO" id="GO:0000774">
    <property type="term" value="F:adenyl-nucleotide exchange factor activity"/>
    <property type="evidence" value="ECO:0007669"/>
    <property type="project" value="InterPro"/>
</dbReference>
<evidence type="ECO:0000256" key="14">
    <source>
        <dbReference type="SAM" id="MobiDB-lite"/>
    </source>
</evidence>
<evidence type="ECO:0000313" key="15">
    <source>
        <dbReference type="EMBL" id="EFM64339.1"/>
    </source>
</evidence>
<evidence type="ECO:0000256" key="13">
    <source>
        <dbReference type="SAM" id="Coils"/>
    </source>
</evidence>
<evidence type="ECO:0000256" key="4">
    <source>
        <dbReference type="ARBA" id="ARBA00022490"/>
    </source>
</evidence>
<comment type="subunit">
    <text evidence="3 10">Homodimer.</text>
</comment>
<dbReference type="Gene3D" id="2.30.22.10">
    <property type="entry name" value="Head domain of nucleotide exchange factor GrpE"/>
    <property type="match status" value="1"/>
</dbReference>
<dbReference type="Proteomes" id="UP000003244">
    <property type="component" value="Unassembled WGS sequence"/>
</dbReference>
<dbReference type="Pfam" id="PF01025">
    <property type="entry name" value="GrpE"/>
    <property type="match status" value="1"/>
</dbReference>
<dbReference type="GO" id="GO:0006457">
    <property type="term" value="P:protein folding"/>
    <property type="evidence" value="ECO:0007669"/>
    <property type="project" value="InterPro"/>
</dbReference>
<comment type="similarity">
    <text evidence="2 10 12">Belongs to the GrpE family.</text>
</comment>
<dbReference type="GO" id="GO:0051082">
    <property type="term" value="F:unfolded protein binding"/>
    <property type="evidence" value="ECO:0007669"/>
    <property type="project" value="TreeGrafter"/>
</dbReference>
<evidence type="ECO:0000256" key="6">
    <source>
        <dbReference type="ARBA" id="ARBA00023186"/>
    </source>
</evidence>
<evidence type="ECO:0000256" key="3">
    <source>
        <dbReference type="ARBA" id="ARBA00011738"/>
    </source>
</evidence>
<dbReference type="GO" id="GO:0042803">
    <property type="term" value="F:protein homodimerization activity"/>
    <property type="evidence" value="ECO:0007669"/>
    <property type="project" value="InterPro"/>
</dbReference>
<dbReference type="PRINTS" id="PR00773">
    <property type="entry name" value="GRPEPROTEIN"/>
</dbReference>
<comment type="caution">
    <text evidence="15">The sequence shown here is derived from an EMBL/GenBank/DDBJ whole genome shotgun (WGS) entry which is preliminary data.</text>
</comment>
<keyword evidence="5 10" id="KW-0346">Stress response</keyword>
<evidence type="ECO:0000256" key="9">
    <source>
        <dbReference type="ARBA" id="ARBA00076414"/>
    </source>
</evidence>
<evidence type="ECO:0000256" key="11">
    <source>
        <dbReference type="RuleBase" id="RU000639"/>
    </source>
</evidence>
<dbReference type="GO" id="GO:0005737">
    <property type="term" value="C:cytoplasm"/>
    <property type="evidence" value="ECO:0007669"/>
    <property type="project" value="UniProtKB-SubCell"/>
</dbReference>
<feature type="region of interest" description="Disordered" evidence="14">
    <location>
        <begin position="1"/>
        <end position="55"/>
    </location>
</feature>
<dbReference type="AlphaFoldDB" id="E0E461"/>
<keyword evidence="4 10" id="KW-0963">Cytoplasm</keyword>
<feature type="compositionally biased region" description="Acidic residues" evidence="14">
    <location>
        <begin position="25"/>
        <end position="34"/>
    </location>
</feature>
<keyword evidence="16" id="KW-1185">Reference proteome</keyword>
<organism evidence="15 16">
    <name type="scientific">Peptostreptococcus stomatis DSM 17678</name>
    <dbReference type="NCBI Taxonomy" id="596315"/>
    <lineage>
        <taxon>Bacteria</taxon>
        <taxon>Bacillati</taxon>
        <taxon>Bacillota</taxon>
        <taxon>Clostridia</taxon>
        <taxon>Peptostreptococcales</taxon>
        <taxon>Peptostreptococcaceae</taxon>
        <taxon>Peptostreptococcus</taxon>
    </lineage>
</organism>
<gene>
    <name evidence="10 15" type="primary">grpE</name>
    <name evidence="15" type="ORF">HMPREF0634_0277</name>
</gene>
<dbReference type="InterPro" id="IPR013805">
    <property type="entry name" value="GrpE_CC"/>
</dbReference>
<dbReference type="NCBIfam" id="NF010738">
    <property type="entry name" value="PRK14140.1"/>
    <property type="match status" value="1"/>
</dbReference>
<dbReference type="InterPro" id="IPR009012">
    <property type="entry name" value="GrpE_head"/>
</dbReference>
<dbReference type="PROSITE" id="PS01071">
    <property type="entry name" value="GRPE"/>
    <property type="match status" value="1"/>
</dbReference>
<evidence type="ECO:0000256" key="5">
    <source>
        <dbReference type="ARBA" id="ARBA00023016"/>
    </source>
</evidence>
<evidence type="ECO:0000256" key="1">
    <source>
        <dbReference type="ARBA" id="ARBA00004496"/>
    </source>
</evidence>
<proteinExistence type="inferred from homology"/>
<evidence type="ECO:0000256" key="7">
    <source>
        <dbReference type="ARBA" id="ARBA00053401"/>
    </source>
</evidence>
<sequence length="207" mass="23580">MDKERKDPIDKDEEIVQEDIKNETSEEILVEDGQDLVNEEKSGPESEGSDQENIDECEPDFKIKSLENKIKDQEEAILRLNAEYANFRRRTAEEKATIGLYANEKVFNELIPVIDNMKRALEACEDKESPLFVGVDMVYKQLLDALKSSGLESIDAELGQEFDPNLHMAVMQEASDEYEPGKILMVLQKGYKLDKKVLRASMVKVSC</sequence>
<keyword evidence="13" id="KW-0175">Coiled coil</keyword>
<dbReference type="PANTHER" id="PTHR21237">
    <property type="entry name" value="GRPE PROTEIN"/>
    <property type="match status" value="1"/>
</dbReference>
<comment type="subcellular location">
    <subcellularLocation>
        <location evidence="1 10">Cytoplasm</location>
    </subcellularLocation>
</comment>
<dbReference type="PANTHER" id="PTHR21237:SF23">
    <property type="entry name" value="GRPE PROTEIN HOMOLOG, MITOCHONDRIAL"/>
    <property type="match status" value="1"/>
</dbReference>